<accession>A0ABR3UAE1</accession>
<protein>
    <recommendedName>
        <fullName evidence="2">Phosphoribosyltransferase domain-containing protein</fullName>
    </recommendedName>
</protein>
<dbReference type="Proteomes" id="UP001578633">
    <property type="component" value="Chromosome 9"/>
</dbReference>
<organism evidence="3 4">
    <name type="scientific">Alternaria dauci</name>
    <dbReference type="NCBI Taxonomy" id="48095"/>
    <lineage>
        <taxon>Eukaryota</taxon>
        <taxon>Fungi</taxon>
        <taxon>Dikarya</taxon>
        <taxon>Ascomycota</taxon>
        <taxon>Pezizomycotina</taxon>
        <taxon>Dothideomycetes</taxon>
        <taxon>Pleosporomycetidae</taxon>
        <taxon>Pleosporales</taxon>
        <taxon>Pleosporineae</taxon>
        <taxon>Pleosporaceae</taxon>
        <taxon>Alternaria</taxon>
        <taxon>Alternaria sect. Porri</taxon>
    </lineage>
</organism>
<dbReference type="EMBL" id="JBHGVX010000009">
    <property type="protein sequence ID" value="KAL1792619.1"/>
    <property type="molecule type" value="Genomic_DNA"/>
</dbReference>
<evidence type="ECO:0000256" key="1">
    <source>
        <dbReference type="SAM" id="MobiDB-lite"/>
    </source>
</evidence>
<dbReference type="PANTHER" id="PTHR43344:SF20">
    <property type="entry name" value="URACIL PHOSPHORIBOSYLTRANSFERASE"/>
    <property type="match status" value="1"/>
</dbReference>
<evidence type="ECO:0000313" key="4">
    <source>
        <dbReference type="Proteomes" id="UP001578633"/>
    </source>
</evidence>
<dbReference type="InterPro" id="IPR000836">
    <property type="entry name" value="PRTase_dom"/>
</dbReference>
<dbReference type="InterPro" id="IPR023214">
    <property type="entry name" value="HAD_sf"/>
</dbReference>
<dbReference type="Gene3D" id="3.40.50.300">
    <property type="entry name" value="P-loop containing nucleotide triphosphate hydrolases"/>
    <property type="match status" value="1"/>
</dbReference>
<dbReference type="PANTHER" id="PTHR43344">
    <property type="entry name" value="PHOSPHOSERINE PHOSPHATASE"/>
    <property type="match status" value="1"/>
</dbReference>
<evidence type="ECO:0000259" key="2">
    <source>
        <dbReference type="Pfam" id="PF14681"/>
    </source>
</evidence>
<dbReference type="Pfam" id="PF14681">
    <property type="entry name" value="UPRTase"/>
    <property type="match status" value="1"/>
</dbReference>
<name>A0ABR3UAE1_9PLEO</name>
<dbReference type="SUPFAM" id="SSF52540">
    <property type="entry name" value="P-loop containing nucleoside triphosphate hydrolases"/>
    <property type="match status" value="1"/>
</dbReference>
<dbReference type="SUPFAM" id="SSF56784">
    <property type="entry name" value="HAD-like"/>
    <property type="match status" value="1"/>
</dbReference>
<dbReference type="CDD" id="cd06223">
    <property type="entry name" value="PRTases_typeI"/>
    <property type="match status" value="1"/>
</dbReference>
<dbReference type="SUPFAM" id="SSF53271">
    <property type="entry name" value="PRTase-like"/>
    <property type="match status" value="1"/>
</dbReference>
<dbReference type="RefSeq" id="XP_069303203.1">
    <property type="nucleotide sequence ID" value="XM_069455286.1"/>
</dbReference>
<evidence type="ECO:0000313" key="3">
    <source>
        <dbReference type="EMBL" id="KAL1792619.1"/>
    </source>
</evidence>
<dbReference type="Gene3D" id="3.40.50.1000">
    <property type="entry name" value="HAD superfamily/HAD-like"/>
    <property type="match status" value="1"/>
</dbReference>
<dbReference type="Gene3D" id="3.40.50.2020">
    <property type="match status" value="1"/>
</dbReference>
<feature type="domain" description="Phosphoribosyltransferase" evidence="2">
    <location>
        <begin position="476"/>
        <end position="684"/>
    </location>
</feature>
<dbReference type="Pfam" id="PF13207">
    <property type="entry name" value="AAA_17"/>
    <property type="match status" value="1"/>
</dbReference>
<keyword evidence="4" id="KW-1185">Reference proteome</keyword>
<comment type="caution">
    <text evidence="3">The sequence shown here is derived from an EMBL/GenBank/DDBJ whole genome shotgun (WGS) entry which is preliminary data.</text>
</comment>
<sequence length="688" mass="76674">MNDTTSTSSSGKPIKSTMIGLYGISGSGKSYLLKHLNEHETFANEHFILSDGSALVEQVVDGGLDAFKKMSAQEQNVAREQAISKAASDCLEANKVGVVAGHHMFWHPEKGGKRVGTKKDWETYTHIIYLNVDPEIIAKRVEEDEERKRRVLPLDHLKQWQHKELSELRSLCRQQNIAFTTLTESPSATGASTIERLAALLHNFRSNNETSNTTAVLDAVDAAIPHAENLETVLLLDADKTLGPFDTGLMFWEETDLPGGTTECPLTQIFKKQGYSHAAFRQATLLYEEKANEFEEICDRVAGKVDMYPDMLRLLNRIRHNPHVDALIVTCGLRRVWERVLQKNGLSNIKVIGGGRLADGYVVTGETKGIAVDHLHSKKLRVLAFGDSPLDMTMFEKADEAYVIVGDKTNRSSSMEKELTTAIENDRLSALQILLPSTVTPRLTLEKLPKAILNDEESESIFRSRRDPATRFHHATSKHSAKLLMTPTRDASIQSHNLRKAHERIGYYLTNEYVSSILGLEEVSIPHVQGNETSGHRFRHEKATIIIPLMRGGEPMAFGVSEAMPRAAFCHAKQFSDITNTDIFKGKRSVVLVDSVINSGKSLVDFITPLRDLCPRIRIVVVTGVAQADSVIIKPDKQDGSKADNAFAELLRDDRELYVVALRKSENKYKGKGQTDTGHRLFNTTQLD</sequence>
<dbReference type="InterPro" id="IPR036412">
    <property type="entry name" value="HAD-like_sf"/>
</dbReference>
<dbReference type="GeneID" id="96089448"/>
<gene>
    <name evidence="3" type="ORF">ACET3X_009126</name>
</gene>
<feature type="region of interest" description="Disordered" evidence="1">
    <location>
        <begin position="669"/>
        <end position="688"/>
    </location>
</feature>
<proteinExistence type="predicted"/>
<dbReference type="InterPro" id="IPR050582">
    <property type="entry name" value="HAD-like_SerB"/>
</dbReference>
<dbReference type="InterPro" id="IPR027417">
    <property type="entry name" value="P-loop_NTPase"/>
</dbReference>
<dbReference type="InterPro" id="IPR029057">
    <property type="entry name" value="PRTase-like"/>
</dbReference>
<reference evidence="3 4" key="1">
    <citation type="submission" date="2024-09" db="EMBL/GenBank/DDBJ databases">
        <title>T2T genomes of carrot and Alternaria dauci and their utility for understanding host-pathogen interaction during carrot leaf blight disease.</title>
        <authorList>
            <person name="Liu W."/>
            <person name="Xu S."/>
            <person name="Ou C."/>
            <person name="Liu X."/>
            <person name="Zhuang F."/>
            <person name="Deng X.W."/>
        </authorList>
    </citation>
    <scope>NUCLEOTIDE SEQUENCE [LARGE SCALE GENOMIC DNA]</scope>
    <source>
        <strain evidence="3 4">A2016</strain>
    </source>
</reference>
<dbReference type="Pfam" id="PF12710">
    <property type="entry name" value="HAD"/>
    <property type="match status" value="1"/>
</dbReference>